<evidence type="ECO:0000313" key="8">
    <source>
        <dbReference type="Proteomes" id="UP001597277"/>
    </source>
</evidence>
<evidence type="ECO:0000313" key="7">
    <source>
        <dbReference type="EMBL" id="MFD1719021.1"/>
    </source>
</evidence>
<keyword evidence="3" id="KW-0560">Oxidoreductase</keyword>
<name>A0ABW4LAB8_9MICO</name>
<gene>
    <name evidence="7" type="ORF">ACFSE6_14330</name>
</gene>
<evidence type="ECO:0000256" key="3">
    <source>
        <dbReference type="ARBA" id="ARBA00023002"/>
    </source>
</evidence>
<reference evidence="8" key="1">
    <citation type="journal article" date="2019" name="Int. J. Syst. Evol. Microbiol.">
        <title>The Global Catalogue of Microorganisms (GCM) 10K type strain sequencing project: providing services to taxonomists for standard genome sequencing and annotation.</title>
        <authorList>
            <consortium name="The Broad Institute Genomics Platform"/>
            <consortium name="The Broad Institute Genome Sequencing Center for Infectious Disease"/>
            <person name="Wu L."/>
            <person name="Ma J."/>
        </authorList>
    </citation>
    <scope>NUCLEOTIDE SEQUENCE [LARGE SCALE GENOMIC DNA]</scope>
    <source>
        <strain evidence="8">JCM 17130</strain>
    </source>
</reference>
<evidence type="ECO:0000256" key="4">
    <source>
        <dbReference type="ARBA" id="ARBA00023284"/>
    </source>
</evidence>
<dbReference type="Pfam" id="PF00578">
    <property type="entry name" value="AhpC-TSA"/>
    <property type="match status" value="1"/>
</dbReference>
<keyword evidence="8" id="KW-1185">Reference proteome</keyword>
<dbReference type="InterPro" id="IPR000866">
    <property type="entry name" value="AhpC/TSA"/>
</dbReference>
<feature type="compositionally biased region" description="Pro residues" evidence="5">
    <location>
        <begin position="1"/>
        <end position="13"/>
    </location>
</feature>
<evidence type="ECO:0000256" key="5">
    <source>
        <dbReference type="SAM" id="MobiDB-lite"/>
    </source>
</evidence>
<dbReference type="EMBL" id="JBHUEE010000008">
    <property type="protein sequence ID" value="MFD1719021.1"/>
    <property type="molecule type" value="Genomic_DNA"/>
</dbReference>
<dbReference type="RefSeq" id="WP_388008482.1">
    <property type="nucleotide sequence ID" value="NZ_JBHUEE010000008.1"/>
</dbReference>
<keyword evidence="2" id="KW-0049">Antioxidant</keyword>
<dbReference type="PROSITE" id="PS51352">
    <property type="entry name" value="THIOREDOXIN_2"/>
    <property type="match status" value="1"/>
</dbReference>
<dbReference type="InterPro" id="IPR024706">
    <property type="entry name" value="Peroxiredoxin_AhpC-typ"/>
</dbReference>
<dbReference type="InterPro" id="IPR050455">
    <property type="entry name" value="Tpx_Peroxidase_subfamily"/>
</dbReference>
<dbReference type="InterPro" id="IPR036249">
    <property type="entry name" value="Thioredoxin-like_sf"/>
</dbReference>
<feature type="domain" description="Thioredoxin" evidence="6">
    <location>
        <begin position="9"/>
        <end position="159"/>
    </location>
</feature>
<dbReference type="PANTHER" id="PTHR43110">
    <property type="entry name" value="THIOL PEROXIDASE"/>
    <property type="match status" value="1"/>
</dbReference>
<keyword evidence="1" id="KW-0575">Peroxidase</keyword>
<dbReference type="SUPFAM" id="SSF52833">
    <property type="entry name" value="Thioredoxin-like"/>
    <property type="match status" value="1"/>
</dbReference>
<dbReference type="PIRSF" id="PIRSF000239">
    <property type="entry name" value="AHPC"/>
    <property type="match status" value="1"/>
</dbReference>
<feature type="region of interest" description="Disordered" evidence="5">
    <location>
        <begin position="1"/>
        <end position="21"/>
    </location>
</feature>
<comment type="caution">
    <text evidence="7">The sequence shown here is derived from an EMBL/GenBank/DDBJ whole genome shotgun (WGS) entry which is preliminary data.</text>
</comment>
<proteinExistence type="predicted"/>
<evidence type="ECO:0000256" key="2">
    <source>
        <dbReference type="ARBA" id="ARBA00022862"/>
    </source>
</evidence>
<keyword evidence="4" id="KW-0676">Redox-active center</keyword>
<protein>
    <submittedName>
        <fullName evidence="7">Peroxiredoxin</fullName>
    </submittedName>
</protein>
<sequence length="159" mass="17590">MTGPSEPPQPGLQPAPDLELPDAHGTPVRLSALRGGPVLLVFFPFAFSRICHGELAELRDHLAEFTSRGVRLFGVSTDPMFALRAWSAQEAFGFELLSDFWPHGQAARRFEVFDERNGHARRGSFLIDADGHVRWATVNPHGQARELDEYREALAALSG</sequence>
<dbReference type="CDD" id="cd03018">
    <property type="entry name" value="PRX_AhpE_like"/>
    <property type="match status" value="1"/>
</dbReference>
<evidence type="ECO:0000259" key="6">
    <source>
        <dbReference type="PROSITE" id="PS51352"/>
    </source>
</evidence>
<dbReference type="PANTHER" id="PTHR43110:SF1">
    <property type="entry name" value="THIOL PEROXIDASE"/>
    <property type="match status" value="1"/>
</dbReference>
<dbReference type="Proteomes" id="UP001597277">
    <property type="component" value="Unassembled WGS sequence"/>
</dbReference>
<organism evidence="7 8">
    <name type="scientific">Georgenia deserti</name>
    <dbReference type="NCBI Taxonomy" id="2093781"/>
    <lineage>
        <taxon>Bacteria</taxon>
        <taxon>Bacillati</taxon>
        <taxon>Actinomycetota</taxon>
        <taxon>Actinomycetes</taxon>
        <taxon>Micrococcales</taxon>
        <taxon>Bogoriellaceae</taxon>
        <taxon>Georgenia</taxon>
    </lineage>
</organism>
<dbReference type="Gene3D" id="3.40.30.10">
    <property type="entry name" value="Glutaredoxin"/>
    <property type="match status" value="1"/>
</dbReference>
<accession>A0ABW4LAB8</accession>
<dbReference type="InterPro" id="IPR013766">
    <property type="entry name" value="Thioredoxin_domain"/>
</dbReference>
<evidence type="ECO:0000256" key="1">
    <source>
        <dbReference type="ARBA" id="ARBA00022559"/>
    </source>
</evidence>